<proteinExistence type="predicted"/>
<protein>
    <submittedName>
        <fullName evidence="2">Uncharacterized protein</fullName>
    </submittedName>
</protein>
<dbReference type="AlphaFoldDB" id="A0AA96DVV6"/>
<dbReference type="EMBL" id="CP134842">
    <property type="protein sequence ID" value="WNL36056.1"/>
    <property type="molecule type" value="Genomic_DNA"/>
</dbReference>
<evidence type="ECO:0000313" key="2">
    <source>
        <dbReference type="EMBL" id="WNL36056.1"/>
    </source>
</evidence>
<sequence>MANANAVIIRKPKIYKIPTSSNLAHNSGVTQATYWLHDGKDITQSIKLKDMGEINNIWKKWEEEAKSRYKNNPLNKRALKSNAVIVEEGLIIIGSHVQATKNEIVKILNDFVRKFQKDNNTKILHIAYHNHEGHEDTNRNEVINRHAHFLFSNVNNNGVMVRRNWKRYYLKQLQDDIYEISKKYIPTIERGKEVIHKEVYIDGKLVKINERKHQHHRLFREKQKQEEIRNQLIKEQSSKEKELIEKINRLQKQNDDLILKNKLDQIKINEITSAINEKNYKHSDNIKQIEEQKYILDKLTAFRNRQAIENNMQFDLIKFISYAENELMNSRNLKQEKEQLESKNEQLNHQIAKIKIELNKLKNQNNSNNIENIVNDENNYVYEDNNYSKSLDEDYSKNPNSYK</sequence>
<feature type="coiled-coil region" evidence="1">
    <location>
        <begin position="233"/>
        <end position="260"/>
    </location>
</feature>
<gene>
    <name evidence="2" type="ORF">RMQ66_10265</name>
</gene>
<name>A0AA96DVV6_9BACT</name>
<accession>A0AA96DVV6</accession>
<reference evidence="2" key="1">
    <citation type="submission" date="2023-09" db="EMBL/GenBank/DDBJ databases">
        <title>Arcobacter tbilisiensis sp. nov. isolated from chicken meat in Tbilisi, Georgia.</title>
        <authorList>
            <person name="Matthias R."/>
            <person name="Zautner A.E."/>
        </authorList>
    </citation>
    <scope>NUCLEOTIDE SEQUENCE</scope>
    <source>
        <strain evidence="2">LEO 65</strain>
    </source>
</reference>
<organism evidence="2">
    <name type="scientific">Arcobacter sp. AZ-2023</name>
    <dbReference type="NCBI Taxonomy" id="3074453"/>
    <lineage>
        <taxon>Bacteria</taxon>
        <taxon>Pseudomonadati</taxon>
        <taxon>Campylobacterota</taxon>
        <taxon>Epsilonproteobacteria</taxon>
        <taxon>Campylobacterales</taxon>
        <taxon>Arcobacteraceae</taxon>
        <taxon>Arcobacter</taxon>
    </lineage>
</organism>
<dbReference type="Gene3D" id="3.30.930.30">
    <property type="match status" value="1"/>
</dbReference>
<feature type="coiled-coil region" evidence="1">
    <location>
        <begin position="323"/>
        <end position="371"/>
    </location>
</feature>
<keyword evidence="1" id="KW-0175">Coiled coil</keyword>
<evidence type="ECO:0000256" key="1">
    <source>
        <dbReference type="SAM" id="Coils"/>
    </source>
</evidence>